<comment type="caution">
    <text evidence="3">The sequence shown here is derived from an EMBL/GenBank/DDBJ whole genome shotgun (WGS) entry which is preliminary data.</text>
</comment>
<keyword evidence="2" id="KW-0812">Transmembrane</keyword>
<gene>
    <name evidence="3" type="ORF">ACFP4F_15550</name>
</gene>
<feature type="transmembrane region" description="Helical" evidence="2">
    <location>
        <begin position="341"/>
        <end position="358"/>
    </location>
</feature>
<proteinExistence type="predicted"/>
<feature type="transmembrane region" description="Helical" evidence="2">
    <location>
        <begin position="148"/>
        <end position="167"/>
    </location>
</feature>
<evidence type="ECO:0000313" key="4">
    <source>
        <dbReference type="Proteomes" id="UP001596139"/>
    </source>
</evidence>
<evidence type="ECO:0000256" key="2">
    <source>
        <dbReference type="SAM" id="Phobius"/>
    </source>
</evidence>
<feature type="transmembrane region" description="Helical" evidence="2">
    <location>
        <begin position="88"/>
        <end position="107"/>
    </location>
</feature>
<keyword evidence="2" id="KW-1133">Transmembrane helix</keyword>
<keyword evidence="2" id="KW-0472">Membrane</keyword>
<evidence type="ECO:0000313" key="3">
    <source>
        <dbReference type="EMBL" id="MFC6063963.1"/>
    </source>
</evidence>
<reference evidence="4" key="1">
    <citation type="journal article" date="2019" name="Int. J. Syst. Evol. Microbiol.">
        <title>The Global Catalogue of Microorganisms (GCM) 10K type strain sequencing project: providing services to taxonomists for standard genome sequencing and annotation.</title>
        <authorList>
            <consortium name="The Broad Institute Genomics Platform"/>
            <consortium name="The Broad Institute Genome Sequencing Center for Infectious Disease"/>
            <person name="Wu L."/>
            <person name="Ma J."/>
        </authorList>
    </citation>
    <scope>NUCLEOTIDE SEQUENCE [LARGE SCALE GENOMIC DNA]</scope>
    <source>
        <strain evidence="4">CGMCC 1.15180</strain>
    </source>
</reference>
<feature type="transmembrane region" description="Helical" evidence="2">
    <location>
        <begin position="314"/>
        <end position="335"/>
    </location>
</feature>
<feature type="transmembrane region" description="Helical" evidence="2">
    <location>
        <begin position="370"/>
        <end position="389"/>
    </location>
</feature>
<protein>
    <submittedName>
        <fullName evidence="3">DUF3556 domain-containing protein</fullName>
    </submittedName>
</protein>
<feature type="transmembrane region" description="Helical" evidence="2">
    <location>
        <begin position="179"/>
        <end position="198"/>
    </location>
</feature>
<organism evidence="3 4">
    <name type="scientific">Streptomyces ochraceiscleroticus</name>
    <dbReference type="NCBI Taxonomy" id="47761"/>
    <lineage>
        <taxon>Bacteria</taxon>
        <taxon>Bacillati</taxon>
        <taxon>Actinomycetota</taxon>
        <taxon>Actinomycetes</taxon>
        <taxon>Kitasatosporales</taxon>
        <taxon>Streptomycetaceae</taxon>
        <taxon>Streptomyces</taxon>
    </lineage>
</organism>
<sequence>MGFVKGDFPPVDEDTFLDQPLPERIKALTLHWVEYGFGSPRMIHTIYVVKILLLYVAAGVALATWTSGAGPAWDVAGWWDNPLVYQKLLLWTVLLEALGLAGSWGPLAGKFTPMTGGVLFWARPGTIRLRPWRRVPFTSGDRRTPFDVLLYLALLTVLGLAVVLPGADTAASPDSGALVSPALLITAAALLVLCGLRDKTIFLAARGEQYLPALVFFAVLDFTDMIIALKLLIAVVWIGAGVSKFGRHFANVVPPMVSNSPCIPSKWFKRQLYRDAPHDIRPSGLVAGSLAHVGGTCLEIVTPLVLLLSTDTTVTLAAVGLMVVFHLFIASTFPLAVPLEWNVLFAYASVFLFAGFPAQDGYGIGDMSSLWLTGAVIAALAFFPVLGNLRPDLVSFLPSMRQYAGNWASALWVFAPGAESRLDAVQRPTRNQKDQLLKLGYTESAAEITLQQTIAWRSMHSQGRGLFSVLRSRIPDLDRRAVREAEFVCNSLIGFNFGDGHLHNEDLIAAVQSRCGFAPGELVVVWVESQAIHSRVQHYKLIDAALGVIERGIWRVADAVREQPWLPNGPIPLDVTWSHRTHRVPRLDGDEAHPAGQDAEEPPGPGSGARAGA</sequence>
<dbReference type="InterPro" id="IPR021941">
    <property type="entry name" value="DUF3556_TM"/>
</dbReference>
<feature type="transmembrane region" description="Helical" evidence="2">
    <location>
        <begin position="285"/>
        <end position="307"/>
    </location>
</feature>
<accession>A0ABW1MKJ3</accession>
<feature type="transmembrane region" description="Helical" evidence="2">
    <location>
        <begin position="47"/>
        <end position="68"/>
    </location>
</feature>
<evidence type="ECO:0000256" key="1">
    <source>
        <dbReference type="SAM" id="MobiDB-lite"/>
    </source>
</evidence>
<dbReference type="Proteomes" id="UP001596139">
    <property type="component" value="Unassembled WGS sequence"/>
</dbReference>
<keyword evidence="4" id="KW-1185">Reference proteome</keyword>
<name>A0ABW1MKJ3_9ACTN</name>
<feature type="region of interest" description="Disordered" evidence="1">
    <location>
        <begin position="586"/>
        <end position="613"/>
    </location>
</feature>
<dbReference type="EMBL" id="JBHSPX010000004">
    <property type="protein sequence ID" value="MFC6063963.1"/>
    <property type="molecule type" value="Genomic_DNA"/>
</dbReference>
<feature type="transmembrane region" description="Helical" evidence="2">
    <location>
        <begin position="210"/>
        <end position="238"/>
    </location>
</feature>
<dbReference type="RefSeq" id="WP_078648654.1">
    <property type="nucleotide sequence ID" value="NZ_JBHSPX010000004.1"/>
</dbReference>
<dbReference type="Pfam" id="PF12077">
    <property type="entry name" value="DUF3556"/>
    <property type="match status" value="1"/>
</dbReference>